<sequence length="76" mass="8812">MFPKVSEDVLFPYEWIELANKRWLECKEPGKIPNVPRKLSVDIAAMGRDSSVICDRYDNYVDKCDEYQSAGKANHM</sequence>
<reference evidence="1" key="1">
    <citation type="submission" date="2019-03" db="EMBL/GenBank/DDBJ databases">
        <title>Single cell metagenomics reveals metabolic interactions within the superorganism composed of flagellate Streblomastix strix and complex community of Bacteroidetes bacteria on its surface.</title>
        <authorList>
            <person name="Treitli S.C."/>
            <person name="Kolisko M."/>
            <person name="Husnik F."/>
            <person name="Keeling P."/>
            <person name="Hampl V."/>
        </authorList>
    </citation>
    <scope>NUCLEOTIDE SEQUENCE</scope>
    <source>
        <strain evidence="1">STM</strain>
    </source>
</reference>
<dbReference type="AlphaFoldDB" id="A0A5J4RQ64"/>
<gene>
    <name evidence="1" type="ORF">EZS27_016000</name>
</gene>
<dbReference type="Gene3D" id="3.30.420.240">
    <property type="match status" value="1"/>
</dbReference>
<comment type="caution">
    <text evidence="1">The sequence shown here is derived from an EMBL/GenBank/DDBJ whole genome shotgun (WGS) entry which is preliminary data.</text>
</comment>
<protein>
    <submittedName>
        <fullName evidence="1">Uncharacterized protein</fullName>
    </submittedName>
</protein>
<evidence type="ECO:0000313" key="1">
    <source>
        <dbReference type="EMBL" id="KAA6335789.1"/>
    </source>
</evidence>
<accession>A0A5J4RQ64</accession>
<name>A0A5J4RQ64_9ZZZZ</name>
<dbReference type="EMBL" id="SNRY01000858">
    <property type="protein sequence ID" value="KAA6335789.1"/>
    <property type="molecule type" value="Genomic_DNA"/>
</dbReference>
<proteinExistence type="predicted"/>
<organism evidence="1">
    <name type="scientific">termite gut metagenome</name>
    <dbReference type="NCBI Taxonomy" id="433724"/>
    <lineage>
        <taxon>unclassified sequences</taxon>
        <taxon>metagenomes</taxon>
        <taxon>organismal metagenomes</taxon>
    </lineage>
</organism>